<feature type="compositionally biased region" description="Low complexity" evidence="11">
    <location>
        <begin position="1025"/>
        <end position="1037"/>
    </location>
</feature>
<evidence type="ECO:0000259" key="12">
    <source>
        <dbReference type="PROSITE" id="PS50011"/>
    </source>
</evidence>
<evidence type="ECO:0000256" key="4">
    <source>
        <dbReference type="ARBA" id="ARBA00022679"/>
    </source>
</evidence>
<evidence type="ECO:0000256" key="1">
    <source>
        <dbReference type="ARBA" id="ARBA00006485"/>
    </source>
</evidence>
<evidence type="ECO:0000256" key="9">
    <source>
        <dbReference type="ARBA" id="ARBA00048367"/>
    </source>
</evidence>
<dbReference type="Gene3D" id="1.10.510.10">
    <property type="entry name" value="Transferase(Phosphotransferase) domain 1"/>
    <property type="match status" value="1"/>
</dbReference>
<keyword evidence="4" id="KW-0808">Transferase</keyword>
<protein>
    <recommendedName>
        <fullName evidence="2">cyclin-dependent kinase</fullName>
        <ecNumber evidence="2">2.7.11.22</ecNumber>
    </recommendedName>
</protein>
<dbReference type="GO" id="GO:0004693">
    <property type="term" value="F:cyclin-dependent protein serine/threonine kinase activity"/>
    <property type="evidence" value="ECO:0007669"/>
    <property type="project" value="UniProtKB-EC"/>
</dbReference>
<dbReference type="InterPro" id="IPR017441">
    <property type="entry name" value="Protein_kinase_ATP_BS"/>
</dbReference>
<dbReference type="PROSITE" id="PS00108">
    <property type="entry name" value="PROTEIN_KINASE_ST"/>
    <property type="match status" value="1"/>
</dbReference>
<gene>
    <name evidence="13" type="ORF">ABL78_6391</name>
</gene>
<dbReference type="EMBL" id="LJSK01000249">
    <property type="protein sequence ID" value="KPI84550.1"/>
    <property type="molecule type" value="Genomic_DNA"/>
</dbReference>
<dbReference type="FunFam" id="3.30.200.20:FF:000049">
    <property type="entry name" value="cyclin-dependent kinase-like 1 isoform X1"/>
    <property type="match status" value="1"/>
</dbReference>
<feature type="region of interest" description="Disordered" evidence="11">
    <location>
        <begin position="312"/>
        <end position="331"/>
    </location>
</feature>
<dbReference type="InterPro" id="IPR011009">
    <property type="entry name" value="Kinase-like_dom_sf"/>
</dbReference>
<dbReference type="InterPro" id="IPR000719">
    <property type="entry name" value="Prot_kinase_dom"/>
</dbReference>
<evidence type="ECO:0000256" key="2">
    <source>
        <dbReference type="ARBA" id="ARBA00012425"/>
    </source>
</evidence>
<dbReference type="SMART" id="SM00220">
    <property type="entry name" value="S_TKc"/>
    <property type="match status" value="1"/>
</dbReference>
<feature type="binding site" evidence="10">
    <location>
        <position position="33"/>
    </location>
    <ligand>
        <name>ATP</name>
        <dbReference type="ChEBI" id="CHEBI:30616"/>
    </ligand>
</feature>
<dbReference type="Gene3D" id="3.30.200.20">
    <property type="entry name" value="Phosphorylase Kinase, domain 1"/>
    <property type="match status" value="1"/>
</dbReference>
<evidence type="ECO:0000313" key="13">
    <source>
        <dbReference type="EMBL" id="KPI84550.1"/>
    </source>
</evidence>
<dbReference type="OrthoDB" id="272141at2759"/>
<evidence type="ECO:0000256" key="3">
    <source>
        <dbReference type="ARBA" id="ARBA00022527"/>
    </source>
</evidence>
<feature type="compositionally biased region" description="Polar residues" evidence="11">
    <location>
        <begin position="564"/>
        <end position="580"/>
    </location>
</feature>
<dbReference type="GO" id="GO:0005524">
    <property type="term" value="F:ATP binding"/>
    <property type="evidence" value="ECO:0007669"/>
    <property type="project" value="UniProtKB-UniRule"/>
</dbReference>
<dbReference type="FunFam" id="1.10.510.10:FF:000624">
    <property type="entry name" value="Mitogen-activated protein kinase"/>
    <property type="match status" value="1"/>
</dbReference>
<evidence type="ECO:0000256" key="8">
    <source>
        <dbReference type="ARBA" id="ARBA00047811"/>
    </source>
</evidence>
<dbReference type="AlphaFoldDB" id="A0A0N1I0V8"/>
<reference evidence="13 14" key="1">
    <citation type="journal article" date="2015" name="PLoS Pathog.">
        <title>Leptomonas seymouri: Adaptations to the Dixenous Life Cycle Analyzed by Genome Sequencing, Transcriptome Profiling and Co-infection with Leishmania donovani.</title>
        <authorList>
            <person name="Kraeva N."/>
            <person name="Butenko A."/>
            <person name="Hlavacova J."/>
            <person name="Kostygov A."/>
            <person name="Myskova J."/>
            <person name="Grybchuk D."/>
            <person name="Lestinova T."/>
            <person name="Votypka J."/>
            <person name="Volf P."/>
            <person name="Opperdoes F."/>
            <person name="Flegontov P."/>
            <person name="Lukes J."/>
            <person name="Yurchenko V."/>
        </authorList>
    </citation>
    <scope>NUCLEOTIDE SEQUENCE [LARGE SCALE GENOMIC DNA]</scope>
    <source>
        <strain evidence="13 14">ATCC 30220</strain>
    </source>
</reference>
<dbReference type="GO" id="GO:0005634">
    <property type="term" value="C:nucleus"/>
    <property type="evidence" value="ECO:0007669"/>
    <property type="project" value="TreeGrafter"/>
</dbReference>
<dbReference type="EC" id="2.7.11.22" evidence="2"/>
<dbReference type="InterPro" id="IPR050108">
    <property type="entry name" value="CDK"/>
</dbReference>
<dbReference type="CDD" id="cd07833">
    <property type="entry name" value="STKc_CDKL"/>
    <property type="match status" value="1"/>
</dbReference>
<dbReference type="PROSITE" id="PS00107">
    <property type="entry name" value="PROTEIN_KINASE_ATP"/>
    <property type="match status" value="1"/>
</dbReference>
<keyword evidence="7 10" id="KW-0067">ATP-binding</keyword>
<dbReference type="VEuPathDB" id="TriTrypDB:Lsey_0249_0030"/>
<organism evidence="13 14">
    <name type="scientific">Leptomonas seymouri</name>
    <dbReference type="NCBI Taxonomy" id="5684"/>
    <lineage>
        <taxon>Eukaryota</taxon>
        <taxon>Discoba</taxon>
        <taxon>Euglenozoa</taxon>
        <taxon>Kinetoplastea</taxon>
        <taxon>Metakinetoplastina</taxon>
        <taxon>Trypanosomatida</taxon>
        <taxon>Trypanosomatidae</taxon>
        <taxon>Leishmaniinae</taxon>
        <taxon>Leptomonas</taxon>
    </lineage>
</organism>
<feature type="domain" description="Protein kinase" evidence="12">
    <location>
        <begin position="4"/>
        <end position="286"/>
    </location>
</feature>
<dbReference type="Proteomes" id="UP000038009">
    <property type="component" value="Unassembled WGS sequence"/>
</dbReference>
<comment type="catalytic activity">
    <reaction evidence="8">
        <text>L-threonyl-[protein] + ATP = O-phospho-L-threonyl-[protein] + ADP + H(+)</text>
        <dbReference type="Rhea" id="RHEA:46608"/>
        <dbReference type="Rhea" id="RHEA-COMP:11060"/>
        <dbReference type="Rhea" id="RHEA-COMP:11605"/>
        <dbReference type="ChEBI" id="CHEBI:15378"/>
        <dbReference type="ChEBI" id="CHEBI:30013"/>
        <dbReference type="ChEBI" id="CHEBI:30616"/>
        <dbReference type="ChEBI" id="CHEBI:61977"/>
        <dbReference type="ChEBI" id="CHEBI:456216"/>
        <dbReference type="EC" id="2.7.11.22"/>
    </reaction>
</comment>
<dbReference type="InterPro" id="IPR008271">
    <property type="entry name" value="Ser/Thr_kinase_AS"/>
</dbReference>
<evidence type="ECO:0000313" key="14">
    <source>
        <dbReference type="Proteomes" id="UP000038009"/>
    </source>
</evidence>
<evidence type="ECO:0000256" key="7">
    <source>
        <dbReference type="ARBA" id="ARBA00022840"/>
    </source>
</evidence>
<dbReference type="Pfam" id="PF00069">
    <property type="entry name" value="Pkinase"/>
    <property type="match status" value="1"/>
</dbReference>
<feature type="region of interest" description="Disordered" evidence="11">
    <location>
        <begin position="496"/>
        <end position="598"/>
    </location>
</feature>
<dbReference type="PANTHER" id="PTHR24056:SF400">
    <property type="entry name" value="KINASE, PUTATIVE-RELATED"/>
    <property type="match status" value="1"/>
</dbReference>
<evidence type="ECO:0000256" key="5">
    <source>
        <dbReference type="ARBA" id="ARBA00022741"/>
    </source>
</evidence>
<feature type="region of interest" description="Disordered" evidence="11">
    <location>
        <begin position="800"/>
        <end position="874"/>
    </location>
</feature>
<sequence length="1121" mass="121441">MENYEVLGILGEGTYGVVMKARSRTTGKLVAIKRFKQTDEDDHVRKTSTREVRMLQQLKHPNVVRLEDVFRREGKLYLVFEYIENTILQVLENTTHGIPPRELRRYTYQLLRGIEFCHAHHVIHRDVKPENVLIDQSGMLKLCDFGFARQMTSKGKYTDYVATRWYRAPELLVGDVSYGRPVDVWALGCMFAELSDGQPLFSGESDLDQLCLIIQTCGPLPSRMVSIFEHNPLYRNVSYPHASIVYTLQERYHRQPADWLGFLYACLNPDPAKRLTCTELMALPYFTRDGFRDRYEQELRAKSGLPLLCTNPTASAPLPTRRPMAEKTHGKSKNILDAPAAVTTNSGIETAAPPSKEAHPAMNPKNDIDEGSSMEVGKPKTVGGNTGSFLPAVVSPSSVALEGTVQLPLILNQNTSKNASIAQDEGVSQNFPAPHRHNTLIPPSKVASPTSHEGGFTVLEAPVGKTFSQSLSAVLPSRRISSVSSIATSPLKKTDTGAIEGSIYPESDQRPINTVDNRGKEEVDRRSTAALAAAQLANPSEATAANAVGAGATSDHESGRASRSLHSLYSNASPQSSSLHSARGEAKPGLSDAAPSLSVSSPSIITDVALKTANVQPPPSQRPHLASLADRLPDLTSPKLHLLTHKKQSNADTDEPLKCPLQQSYGASPTSFNDSTASQTFINPLATRNSQDKGNIKHALPRTRRSGPPDTGAVPHLYSTKRLTKRKKESLVQRGSCSSCSRSIPECNLPEQVLDALRTHRVSRHASHDGMEQGSDSVNNFKLSTTRSFSQAADSLRLHDLHEEEPFGNTQGEEKVSRARGKLSDSSTPRTTASRKRCVDIRGSIPRKERRSKPLHALAHTTSHGSEGPKCTSPRQQLETLLQSESINAAQQASTTLLALSALRDSTASLHHPPTQGGAQTERYSFSRHAQAVTNGAHCVIPSLAKSQAKEGGSMLPVKRATNRSRKPLGIYTLQSTRRSLDDDDGGSSTLRMGDTKALASLPTGQIGGFAIPYHRISKAGVNGGVSPTTSGATTTTPLPPSSKKPRKGRPSVSDDLNGAGGSDVAPCTNGHQKDLQSSPAPTSTTSTMEQSAPQWRDTGEANRKLLPFTYNAATATATQR</sequence>
<evidence type="ECO:0000256" key="10">
    <source>
        <dbReference type="PROSITE-ProRule" id="PRU10141"/>
    </source>
</evidence>
<feature type="compositionally biased region" description="Low complexity" evidence="11">
    <location>
        <begin position="529"/>
        <end position="553"/>
    </location>
</feature>
<keyword evidence="6 13" id="KW-0418">Kinase</keyword>
<feature type="compositionally biased region" description="Basic and acidic residues" evidence="11">
    <location>
        <begin position="517"/>
        <end position="527"/>
    </location>
</feature>
<comment type="catalytic activity">
    <reaction evidence="9">
        <text>L-seryl-[protein] + ATP = O-phospho-L-seryl-[protein] + ADP + H(+)</text>
        <dbReference type="Rhea" id="RHEA:17989"/>
        <dbReference type="Rhea" id="RHEA-COMP:9863"/>
        <dbReference type="Rhea" id="RHEA-COMP:11604"/>
        <dbReference type="ChEBI" id="CHEBI:15378"/>
        <dbReference type="ChEBI" id="CHEBI:29999"/>
        <dbReference type="ChEBI" id="CHEBI:30616"/>
        <dbReference type="ChEBI" id="CHEBI:83421"/>
        <dbReference type="ChEBI" id="CHEBI:456216"/>
        <dbReference type="EC" id="2.7.11.22"/>
    </reaction>
</comment>
<comment type="similarity">
    <text evidence="1">Belongs to the protein kinase superfamily. CMGC Ser/Thr protein kinase family. CDC2/CDKX subfamily.</text>
</comment>
<keyword evidence="5 10" id="KW-0547">Nucleotide-binding</keyword>
<comment type="caution">
    <text evidence="13">The sequence shown here is derived from an EMBL/GenBank/DDBJ whole genome shotgun (WGS) entry which is preliminary data.</text>
</comment>
<name>A0A0N1I0V8_LEPSE</name>
<keyword evidence="3" id="KW-0723">Serine/threonine-protein kinase</keyword>
<evidence type="ECO:0000256" key="11">
    <source>
        <dbReference type="SAM" id="MobiDB-lite"/>
    </source>
</evidence>
<feature type="region of interest" description="Disordered" evidence="11">
    <location>
        <begin position="1023"/>
        <end position="1104"/>
    </location>
</feature>
<dbReference type="OMA" id="GFAIPYH"/>
<proteinExistence type="inferred from homology"/>
<dbReference type="SUPFAM" id="SSF56112">
    <property type="entry name" value="Protein kinase-like (PK-like)"/>
    <property type="match status" value="1"/>
</dbReference>
<accession>A0A0N1I0V8</accession>
<evidence type="ECO:0000256" key="6">
    <source>
        <dbReference type="ARBA" id="ARBA00022777"/>
    </source>
</evidence>
<dbReference type="PANTHER" id="PTHR24056">
    <property type="entry name" value="CELL DIVISION PROTEIN KINASE"/>
    <property type="match status" value="1"/>
</dbReference>
<dbReference type="PROSITE" id="PS50011">
    <property type="entry name" value="PROTEIN_KINASE_DOM"/>
    <property type="match status" value="1"/>
</dbReference>
<keyword evidence="14" id="KW-1185">Reference proteome</keyword>
<feature type="compositionally biased region" description="Low complexity" evidence="11">
    <location>
        <begin position="1078"/>
        <end position="1088"/>
    </location>
</feature>
<feature type="region of interest" description="Disordered" evidence="11">
    <location>
        <begin position="684"/>
        <end position="716"/>
    </location>
</feature>